<evidence type="ECO:0000259" key="2">
    <source>
        <dbReference type="Pfam" id="PF02698"/>
    </source>
</evidence>
<dbReference type="InterPro" id="IPR051599">
    <property type="entry name" value="Cell_Envelope_Assoc"/>
</dbReference>
<proteinExistence type="predicted"/>
<evidence type="ECO:0000313" key="4">
    <source>
        <dbReference type="Proteomes" id="UP000002572"/>
    </source>
</evidence>
<dbReference type="InParanoid" id="E6W1A6"/>
<keyword evidence="1" id="KW-0472">Membrane</keyword>
<dbReference type="InterPro" id="IPR003848">
    <property type="entry name" value="DUF218"/>
</dbReference>
<reference evidence="3 4" key="1">
    <citation type="submission" date="2010-12" db="EMBL/GenBank/DDBJ databases">
        <title>Complete sequence of Desulfurispirillum indicum S5.</title>
        <authorList>
            <consortium name="US DOE Joint Genome Institute"/>
            <person name="Lucas S."/>
            <person name="Copeland A."/>
            <person name="Lapidus A."/>
            <person name="Cheng J.-F."/>
            <person name="Goodwin L."/>
            <person name="Pitluck S."/>
            <person name="Chertkov O."/>
            <person name="Held B."/>
            <person name="Detter J.C."/>
            <person name="Han C."/>
            <person name="Tapia R."/>
            <person name="Land M."/>
            <person name="Hauser L."/>
            <person name="Kyrpides N."/>
            <person name="Ivanova N."/>
            <person name="Mikhailova N."/>
            <person name="Haggblom M."/>
            <person name="Rauschenbach I."/>
            <person name="Bini E."/>
            <person name="Woyke T."/>
        </authorList>
    </citation>
    <scope>NUCLEOTIDE SEQUENCE [LARGE SCALE GENOMIC DNA]</scope>
    <source>
        <strain evidence="4">ATCC BAA-1389 / DSM 22839 / S5</strain>
    </source>
</reference>
<gene>
    <name evidence="3" type="ordered locus">Selin_1799</name>
</gene>
<feature type="transmembrane region" description="Helical" evidence="1">
    <location>
        <begin position="220"/>
        <end position="239"/>
    </location>
</feature>
<keyword evidence="1" id="KW-1133">Transmembrane helix</keyword>
<feature type="transmembrane region" description="Helical" evidence="1">
    <location>
        <begin position="284"/>
        <end position="302"/>
    </location>
</feature>
<keyword evidence="4" id="KW-1185">Reference proteome</keyword>
<dbReference type="RefSeq" id="WP_013506406.1">
    <property type="nucleotide sequence ID" value="NC_014836.1"/>
</dbReference>
<dbReference type="eggNOG" id="COG1434">
    <property type="taxonomic scope" value="Bacteria"/>
</dbReference>
<dbReference type="KEGG" id="din:Selin_1799"/>
<dbReference type="STRING" id="653733.Selin_1799"/>
<dbReference type="PANTHER" id="PTHR30336">
    <property type="entry name" value="INNER MEMBRANE PROTEIN, PROBABLE PERMEASE"/>
    <property type="match status" value="1"/>
</dbReference>
<dbReference type="OrthoDB" id="9782395at2"/>
<keyword evidence="1" id="KW-0812">Transmembrane</keyword>
<organism evidence="3 4">
    <name type="scientific">Desulfurispirillum indicum (strain ATCC BAA-1389 / DSM 22839 / S5)</name>
    <dbReference type="NCBI Taxonomy" id="653733"/>
    <lineage>
        <taxon>Bacteria</taxon>
        <taxon>Pseudomonadati</taxon>
        <taxon>Chrysiogenota</taxon>
        <taxon>Chrysiogenia</taxon>
        <taxon>Chrysiogenales</taxon>
        <taxon>Chrysiogenaceae</taxon>
        <taxon>Desulfurispirillum</taxon>
    </lineage>
</organism>
<feature type="domain" description="DUF218" evidence="2">
    <location>
        <begin position="8"/>
        <end position="132"/>
    </location>
</feature>
<dbReference type="CDD" id="cd06259">
    <property type="entry name" value="YdcF-like"/>
    <property type="match status" value="1"/>
</dbReference>
<dbReference type="Pfam" id="PF02698">
    <property type="entry name" value="DUF218"/>
    <property type="match status" value="1"/>
</dbReference>
<protein>
    <recommendedName>
        <fullName evidence="2">DUF218 domain-containing protein</fullName>
    </recommendedName>
</protein>
<dbReference type="GO" id="GO:0005886">
    <property type="term" value="C:plasma membrane"/>
    <property type="evidence" value="ECO:0007669"/>
    <property type="project" value="TreeGrafter"/>
</dbReference>
<dbReference type="InterPro" id="IPR014729">
    <property type="entry name" value="Rossmann-like_a/b/a_fold"/>
</dbReference>
<dbReference type="PANTHER" id="PTHR30336:SF20">
    <property type="entry name" value="DUF218 DOMAIN-CONTAINING PROTEIN"/>
    <property type="match status" value="1"/>
</dbReference>
<evidence type="ECO:0000256" key="1">
    <source>
        <dbReference type="SAM" id="Phobius"/>
    </source>
</evidence>
<dbReference type="EMBL" id="CP002432">
    <property type="protein sequence ID" value="ADU66526.1"/>
    <property type="molecule type" value="Genomic_DNA"/>
</dbReference>
<name>E6W1A6_DESIS</name>
<dbReference type="Proteomes" id="UP000002572">
    <property type="component" value="Chromosome"/>
</dbReference>
<accession>E6W1A6</accession>
<dbReference type="AlphaFoldDB" id="E6W1A6"/>
<evidence type="ECO:0000313" key="3">
    <source>
        <dbReference type="EMBL" id="ADU66526.1"/>
    </source>
</evidence>
<feature type="transmembrane region" description="Helical" evidence="1">
    <location>
        <begin position="194"/>
        <end position="214"/>
    </location>
</feature>
<sequence>MEKFRTLVVLLGNENDEAGELSETAILRAQAAAEYVKAHADCLVLPTGAFGDHFNTSATPHGKLLALYLLGQGVSPDRILPSTKSSNTLEDAFGVLRALTSLAGIERVHIITSAFHMPRTRFIFGRVLQDYELSYQEACDPTDSAKRVRLQAHEKKALEKIRREWVDVANFDLGNFPTASYEGLGYELRHYDNISYLAIAGAFFLFGYLALGSFPQSGGFGYVSTLVSVVLVVLFWYLYKRLANTAAAARRVLSAIERLYEVPGISSTHHRTRFPGSNMSIQRTVDIIFLLLILLLLAQLIMRAI</sequence>
<dbReference type="Gene3D" id="3.40.50.620">
    <property type="entry name" value="HUPs"/>
    <property type="match status" value="1"/>
</dbReference>
<dbReference type="HOGENOM" id="CLU_911294_0_0_0"/>